<comment type="caution">
    <text evidence="1">The sequence shown here is derived from an EMBL/GenBank/DDBJ whole genome shotgun (WGS) entry which is preliminary data.</text>
</comment>
<dbReference type="EMBL" id="LSMT01001520">
    <property type="protein sequence ID" value="PFX12205.1"/>
    <property type="molecule type" value="Genomic_DNA"/>
</dbReference>
<accession>A0A2B4R7F5</accession>
<name>A0A2B4R7F5_STYPI</name>
<organism evidence="1 2">
    <name type="scientific">Stylophora pistillata</name>
    <name type="common">Smooth cauliflower coral</name>
    <dbReference type="NCBI Taxonomy" id="50429"/>
    <lineage>
        <taxon>Eukaryota</taxon>
        <taxon>Metazoa</taxon>
        <taxon>Cnidaria</taxon>
        <taxon>Anthozoa</taxon>
        <taxon>Hexacorallia</taxon>
        <taxon>Scleractinia</taxon>
        <taxon>Astrocoeniina</taxon>
        <taxon>Pocilloporidae</taxon>
        <taxon>Stylophora</taxon>
    </lineage>
</organism>
<gene>
    <name evidence="1" type="ORF">AWC38_SpisGene25892</name>
</gene>
<evidence type="ECO:0000313" key="2">
    <source>
        <dbReference type="Proteomes" id="UP000225706"/>
    </source>
</evidence>
<dbReference type="AlphaFoldDB" id="A0A2B4R7F5"/>
<sequence>MLLFQPFPASQSAKMSETTKMRKMARTHTCKRAGVFRRRLSGNHNCCVPACHNTAIQRLRMCKRHNYKVEYFQAIRNELHTTSQAGKSKCFTTVFVFGRVQNRMVNQQDTRT</sequence>
<proteinExistence type="predicted"/>
<evidence type="ECO:0000313" key="1">
    <source>
        <dbReference type="EMBL" id="PFX12205.1"/>
    </source>
</evidence>
<dbReference type="Proteomes" id="UP000225706">
    <property type="component" value="Unassembled WGS sequence"/>
</dbReference>
<protein>
    <submittedName>
        <fullName evidence="1">Uncharacterized protein</fullName>
    </submittedName>
</protein>
<keyword evidence="2" id="KW-1185">Reference proteome</keyword>
<reference evidence="2" key="1">
    <citation type="journal article" date="2017" name="bioRxiv">
        <title>Comparative analysis of the genomes of Stylophora pistillata and Acropora digitifera provides evidence for extensive differences between species of corals.</title>
        <authorList>
            <person name="Voolstra C.R."/>
            <person name="Li Y."/>
            <person name="Liew Y.J."/>
            <person name="Baumgarten S."/>
            <person name="Zoccola D."/>
            <person name="Flot J.-F."/>
            <person name="Tambutte S."/>
            <person name="Allemand D."/>
            <person name="Aranda M."/>
        </authorList>
    </citation>
    <scope>NUCLEOTIDE SEQUENCE [LARGE SCALE GENOMIC DNA]</scope>
</reference>